<dbReference type="InterPro" id="IPR057022">
    <property type="entry name" value="PF0610-like_Zn_ribbon_C"/>
</dbReference>
<dbReference type="InterPro" id="IPR038767">
    <property type="entry name" value="PF0610-like"/>
</dbReference>
<evidence type="ECO:0000313" key="3">
    <source>
        <dbReference type="EMBL" id="SLM47151.1"/>
    </source>
</evidence>
<dbReference type="InterPro" id="IPR036390">
    <property type="entry name" value="WH_DNA-bd_sf"/>
</dbReference>
<accession>A0A1W1I2F1</accession>
<dbReference type="STRING" id="1325564.NSJP_0979"/>
<dbReference type="Pfam" id="PF23470">
    <property type="entry name" value="Zn_ribbon_PF0610"/>
    <property type="match status" value="1"/>
</dbReference>
<dbReference type="PANTHER" id="PTHR40663:SF2">
    <property type="entry name" value="TRANSCRIPTIONAL REGULATOR"/>
    <property type="match status" value="1"/>
</dbReference>
<dbReference type="KEGG" id="nja:NSJP_0979"/>
<dbReference type="EMBL" id="LT828648">
    <property type="protein sequence ID" value="SLM47151.1"/>
    <property type="molecule type" value="Genomic_DNA"/>
</dbReference>
<dbReference type="Proteomes" id="UP000192042">
    <property type="component" value="Chromosome I"/>
</dbReference>
<evidence type="ECO:0000313" key="4">
    <source>
        <dbReference type="Proteomes" id="UP000192042"/>
    </source>
</evidence>
<dbReference type="AlphaFoldDB" id="A0A1W1I2F1"/>
<keyword evidence="4" id="KW-1185">Reference proteome</keyword>
<evidence type="ECO:0000259" key="1">
    <source>
        <dbReference type="Pfam" id="PF21476"/>
    </source>
</evidence>
<dbReference type="InterPro" id="IPR049159">
    <property type="entry name" value="PF0610-like_wHTH_N"/>
</dbReference>
<dbReference type="PANTHER" id="PTHR40663">
    <property type="match status" value="1"/>
</dbReference>
<feature type="domain" description="PF0610-like winged HTH N-terminal" evidence="1">
    <location>
        <begin position="7"/>
        <end position="51"/>
    </location>
</feature>
<reference evidence="3 4" key="1">
    <citation type="submission" date="2017-03" db="EMBL/GenBank/DDBJ databases">
        <authorList>
            <person name="Afonso C.L."/>
            <person name="Miller P.J."/>
            <person name="Scott M.A."/>
            <person name="Spackman E."/>
            <person name="Goraichik I."/>
            <person name="Dimitrov K.M."/>
            <person name="Suarez D.L."/>
            <person name="Swayne D.E."/>
        </authorList>
    </citation>
    <scope>NUCLEOTIDE SEQUENCE [LARGE SCALE GENOMIC DNA]</scope>
    <source>
        <strain evidence="3">Genome sequencing of Nitrospira japonica strain NJ11</strain>
    </source>
</reference>
<proteinExistence type="predicted"/>
<dbReference type="SUPFAM" id="SSF46785">
    <property type="entry name" value="Winged helix' DNA-binding domain"/>
    <property type="match status" value="1"/>
</dbReference>
<protein>
    <recommendedName>
        <fullName evidence="5">Transcriptional regulator</fullName>
    </recommendedName>
</protein>
<evidence type="ECO:0008006" key="5">
    <source>
        <dbReference type="Google" id="ProtNLM"/>
    </source>
</evidence>
<feature type="domain" description="PF0610-like rubredoxin-like zinc beta-ribbon C-terminal" evidence="2">
    <location>
        <begin position="60"/>
        <end position="99"/>
    </location>
</feature>
<name>A0A1W1I2F1_9BACT</name>
<sequence length="101" mass="11769">MYSRSQTLRQQLSLLLTGTSRTARQLAALVSISERQVEEHLEHVVRSLARDYSRRFILRPSACHECGFAFRDRTRLTRPSRCPRCRSEAISAPEYMIETRT</sequence>
<evidence type="ECO:0000259" key="2">
    <source>
        <dbReference type="Pfam" id="PF23470"/>
    </source>
</evidence>
<gene>
    <name evidence="3" type="ORF">NSJP_0979</name>
</gene>
<organism evidence="3 4">
    <name type="scientific">Nitrospira japonica</name>
    <dbReference type="NCBI Taxonomy" id="1325564"/>
    <lineage>
        <taxon>Bacteria</taxon>
        <taxon>Pseudomonadati</taxon>
        <taxon>Nitrospirota</taxon>
        <taxon>Nitrospiria</taxon>
        <taxon>Nitrospirales</taxon>
        <taxon>Nitrospiraceae</taxon>
        <taxon>Nitrospira</taxon>
    </lineage>
</organism>
<dbReference type="Pfam" id="PF21476">
    <property type="entry name" value="PF0610-like_N"/>
    <property type="match status" value="1"/>
</dbReference>